<dbReference type="Proteomes" id="UP001446871">
    <property type="component" value="Unassembled WGS sequence"/>
</dbReference>
<feature type="region of interest" description="Disordered" evidence="1">
    <location>
        <begin position="1"/>
        <end position="35"/>
    </location>
</feature>
<dbReference type="EMBL" id="JAQQWM010000004">
    <property type="protein sequence ID" value="KAK8068419.1"/>
    <property type="molecule type" value="Genomic_DNA"/>
</dbReference>
<organism evidence="2 3">
    <name type="scientific">Apiospora saccharicola</name>
    <dbReference type="NCBI Taxonomy" id="335842"/>
    <lineage>
        <taxon>Eukaryota</taxon>
        <taxon>Fungi</taxon>
        <taxon>Dikarya</taxon>
        <taxon>Ascomycota</taxon>
        <taxon>Pezizomycotina</taxon>
        <taxon>Sordariomycetes</taxon>
        <taxon>Xylariomycetidae</taxon>
        <taxon>Amphisphaeriales</taxon>
        <taxon>Apiosporaceae</taxon>
        <taxon>Apiospora</taxon>
    </lineage>
</organism>
<proteinExistence type="predicted"/>
<evidence type="ECO:0000313" key="3">
    <source>
        <dbReference type="Proteomes" id="UP001446871"/>
    </source>
</evidence>
<accession>A0ABR1VEJ7</accession>
<keyword evidence="3" id="KW-1185">Reference proteome</keyword>
<evidence type="ECO:0000256" key="1">
    <source>
        <dbReference type="SAM" id="MobiDB-lite"/>
    </source>
</evidence>
<sequence length="123" mass="13689">MERKNTVCSVERDAKQPRASSSPRGDGLIGQEPHAKMRQRIYDTANLEDGSDSAVEVDRPLFGCWHELDMLRKWRIVIQIAEYTVYVFDQSLDGIASLSPAAADVPDKRPELLGMTSTSAARP</sequence>
<gene>
    <name evidence="2" type="ORF">PG996_007531</name>
</gene>
<feature type="compositionally biased region" description="Basic and acidic residues" evidence="1">
    <location>
        <begin position="1"/>
        <end position="16"/>
    </location>
</feature>
<reference evidence="2 3" key="1">
    <citation type="submission" date="2023-01" db="EMBL/GenBank/DDBJ databases">
        <title>Analysis of 21 Apiospora genomes using comparative genomics revels a genus with tremendous synthesis potential of carbohydrate active enzymes and secondary metabolites.</title>
        <authorList>
            <person name="Sorensen T."/>
        </authorList>
    </citation>
    <scope>NUCLEOTIDE SEQUENCE [LARGE SCALE GENOMIC DNA]</scope>
    <source>
        <strain evidence="2 3">CBS 83171</strain>
    </source>
</reference>
<name>A0ABR1VEJ7_9PEZI</name>
<protein>
    <submittedName>
        <fullName evidence="2">Uncharacterized protein</fullName>
    </submittedName>
</protein>
<comment type="caution">
    <text evidence="2">The sequence shown here is derived from an EMBL/GenBank/DDBJ whole genome shotgun (WGS) entry which is preliminary data.</text>
</comment>
<evidence type="ECO:0000313" key="2">
    <source>
        <dbReference type="EMBL" id="KAK8068419.1"/>
    </source>
</evidence>